<feature type="region of interest" description="Disordered" evidence="2">
    <location>
        <begin position="1100"/>
        <end position="1122"/>
    </location>
</feature>
<proteinExistence type="predicted"/>
<dbReference type="OrthoDB" id="2122982at2759"/>
<sequence>MDPTTIVEHPEDASTGLDTAYRSAYMTVRSSDLEVKIDKGENTLGVPGGTVKDAYERLNEFYAQNATTINGALSVVHLDSKSIENKILMFAETSKILMGGLDVLAEVHPFVKLAVIAFKGVIGIELTRRDNNRKVQTILVQMQDMMTVLFQLQNMHDPETKGPSGAAQTERFSDLVKKITTDITSCGSFFNMYSKKGFLSKALKSKIYESELTKYATIFIDRKNELGYALKVHTAIGVDEANRKLNRVEEMVEALFSKFETSREKELRTLIESHGGAKACIDNDSILTELLKKSGESLSLLDLNDKLATVKRLMNKELSQDLNEAFKRNAEQFERKLDVQSEQLADTISHGLGQTEKHIISAMRTHAEKIHDLDLRTLWGNQDWKGSVKARHFVLLLHDYFMEMFNNARSAAGSVGGSAPVSPVASGPALPTDTKPLQDESWALAYINVTYVQPILEAVDDDGTGFISIKEVNYFAGSRGSLSLLSWVAFWAAGWHMSVTWYKNRIYSILTAMYDLVEHIKPANVQGADKYLRSFVWMPMLRVELLLRSTRSAANPAHQDARLVQITRTIHDSEEKKLREKLDRLVYELDDITTLRLITGPRRIERYVYPLLFLLLKRHYDIMQLACKYILADSEWEVMNTSLATVFQAVDERTKNLEAIFKATSSDVKERLGNFAFGMFQLSYGELTRDPINNTIYSFQLEDGYADNDEAFGSGLENDETKKIPGHIDDDEVLAAGSEADAKTKKFTEDPKETDILLYETENELTSVYNFETIYPPPHPPMLFDVIDGAWTGHLRYAPDGDVTAATNRIRISMVLMRTGDELSGGAEDCFAILAVGGTVDSASKVVLRINWPDGYWVECMGQYDPEEDTIAGGWAGMQNATEFSSATYPFIFSRTTSSIFRYTKEYPRRLSKKRSTERKQFIELEKRNIADLNGLATPWDPLDATEKAELYRLRTDLRSCDSRFYCTMAEFELHLLTYFDCRCDSCKRDIRGIRLYCIQCMDDKYSGDHIDLCIHCINETPERAPFVHKESHVLVKTLRCIHDSELAWVIKKAGVLAAQVKKSFNNSHTEGATELEARPATTAHFGFVLHAGMRTSVGTVTPNNVPQAERPPPTLSIMHSF</sequence>
<keyword evidence="3" id="KW-0418">Kinase</keyword>
<dbReference type="SUPFAM" id="SSF57850">
    <property type="entry name" value="RING/U-box"/>
    <property type="match status" value="1"/>
</dbReference>
<accession>A0A8H6TVX0</accession>
<evidence type="ECO:0000256" key="2">
    <source>
        <dbReference type="SAM" id="MobiDB-lite"/>
    </source>
</evidence>
<feature type="coiled-coil region" evidence="1">
    <location>
        <begin position="316"/>
        <end position="343"/>
    </location>
</feature>
<keyword evidence="1" id="KW-0175">Coiled coil</keyword>
<gene>
    <name evidence="3" type="ORF">MVEN_02621600</name>
</gene>
<organism evidence="3 4">
    <name type="scientific">Mycena venus</name>
    <dbReference type="NCBI Taxonomy" id="2733690"/>
    <lineage>
        <taxon>Eukaryota</taxon>
        <taxon>Fungi</taxon>
        <taxon>Dikarya</taxon>
        <taxon>Basidiomycota</taxon>
        <taxon>Agaricomycotina</taxon>
        <taxon>Agaricomycetes</taxon>
        <taxon>Agaricomycetidae</taxon>
        <taxon>Agaricales</taxon>
        <taxon>Marasmiineae</taxon>
        <taxon>Mycenaceae</taxon>
        <taxon>Mycena</taxon>
    </lineage>
</organism>
<reference evidence="3" key="1">
    <citation type="submission" date="2020-05" db="EMBL/GenBank/DDBJ databases">
        <title>Mycena genomes resolve the evolution of fungal bioluminescence.</title>
        <authorList>
            <person name="Tsai I.J."/>
        </authorList>
    </citation>
    <scope>NUCLEOTIDE SEQUENCE</scope>
    <source>
        <strain evidence="3">CCC161011</strain>
    </source>
</reference>
<dbReference type="EMBL" id="JACAZI010000049">
    <property type="protein sequence ID" value="KAF7326353.1"/>
    <property type="molecule type" value="Genomic_DNA"/>
</dbReference>
<dbReference type="Proteomes" id="UP000620124">
    <property type="component" value="Unassembled WGS sequence"/>
</dbReference>
<dbReference type="PROSITE" id="PS00018">
    <property type="entry name" value="EF_HAND_1"/>
    <property type="match status" value="1"/>
</dbReference>
<comment type="caution">
    <text evidence="3">The sequence shown here is derived from an EMBL/GenBank/DDBJ whole genome shotgun (WGS) entry which is preliminary data.</text>
</comment>
<name>A0A8H6TVX0_9AGAR</name>
<evidence type="ECO:0000256" key="1">
    <source>
        <dbReference type="SAM" id="Coils"/>
    </source>
</evidence>
<dbReference type="GO" id="GO:0016301">
    <property type="term" value="F:kinase activity"/>
    <property type="evidence" value="ECO:0007669"/>
    <property type="project" value="UniProtKB-KW"/>
</dbReference>
<protein>
    <submittedName>
        <fullName evidence="3">Protein kinase domain-containing protein</fullName>
    </submittedName>
</protein>
<keyword evidence="3" id="KW-0808">Transferase</keyword>
<evidence type="ECO:0000313" key="4">
    <source>
        <dbReference type="Proteomes" id="UP000620124"/>
    </source>
</evidence>
<keyword evidence="4" id="KW-1185">Reference proteome</keyword>
<dbReference type="InterPro" id="IPR018247">
    <property type="entry name" value="EF_Hand_1_Ca_BS"/>
</dbReference>
<dbReference type="AlphaFoldDB" id="A0A8H6TVX0"/>
<evidence type="ECO:0000313" key="3">
    <source>
        <dbReference type="EMBL" id="KAF7326353.1"/>
    </source>
</evidence>